<dbReference type="PANTHER" id="PTHR30069">
    <property type="entry name" value="TONB-DEPENDENT OUTER MEMBRANE RECEPTOR"/>
    <property type="match status" value="1"/>
</dbReference>
<evidence type="ECO:0000256" key="3">
    <source>
        <dbReference type="ARBA" id="ARBA00022452"/>
    </source>
</evidence>
<keyword evidence="4 8" id="KW-0812">Transmembrane</keyword>
<dbReference type="GO" id="GO:0044718">
    <property type="term" value="P:siderophore transmembrane transport"/>
    <property type="evidence" value="ECO:0007669"/>
    <property type="project" value="TreeGrafter"/>
</dbReference>
<keyword evidence="13" id="KW-0675">Receptor</keyword>
<evidence type="ECO:0000256" key="1">
    <source>
        <dbReference type="ARBA" id="ARBA00004571"/>
    </source>
</evidence>
<dbReference type="InterPro" id="IPR012910">
    <property type="entry name" value="Plug_dom"/>
</dbReference>
<reference evidence="13 14" key="1">
    <citation type="submission" date="2018-04" db="EMBL/GenBank/DDBJ databases">
        <title>Novel species isolated from glacier.</title>
        <authorList>
            <person name="Liu Q."/>
            <person name="Xin Y.-H."/>
        </authorList>
    </citation>
    <scope>NUCLEOTIDE SEQUENCE [LARGE SCALE GENOMIC DNA]</scope>
    <source>
        <strain evidence="13 14">GT1R17</strain>
    </source>
</reference>
<name>A0A2T5MIJ1_9GAMM</name>
<evidence type="ECO:0000259" key="12">
    <source>
        <dbReference type="Pfam" id="PF07715"/>
    </source>
</evidence>
<keyword evidence="2 8" id="KW-0813">Transport</keyword>
<keyword evidence="14" id="KW-1185">Reference proteome</keyword>
<feature type="domain" description="TonB-dependent receptor plug" evidence="12">
    <location>
        <begin position="59"/>
        <end position="168"/>
    </location>
</feature>
<feature type="domain" description="TonB-dependent receptor-like beta-barrel" evidence="11">
    <location>
        <begin position="177"/>
        <end position="654"/>
    </location>
</feature>
<dbReference type="GO" id="GO:0009279">
    <property type="term" value="C:cell outer membrane"/>
    <property type="evidence" value="ECO:0007669"/>
    <property type="project" value="UniProtKB-SubCell"/>
</dbReference>
<dbReference type="InterPro" id="IPR037066">
    <property type="entry name" value="Plug_dom_sf"/>
</dbReference>
<comment type="similarity">
    <text evidence="8 9">Belongs to the TonB-dependent receptor family.</text>
</comment>
<keyword evidence="7 8" id="KW-0998">Cell outer membrane</keyword>
<evidence type="ECO:0000256" key="9">
    <source>
        <dbReference type="RuleBase" id="RU003357"/>
    </source>
</evidence>
<evidence type="ECO:0000256" key="8">
    <source>
        <dbReference type="PROSITE-ProRule" id="PRU01360"/>
    </source>
</evidence>
<feature type="chain" id="PRO_5015642239" evidence="10">
    <location>
        <begin position="22"/>
        <end position="699"/>
    </location>
</feature>
<dbReference type="OrthoDB" id="9760620at2"/>
<evidence type="ECO:0000256" key="5">
    <source>
        <dbReference type="ARBA" id="ARBA00023077"/>
    </source>
</evidence>
<evidence type="ECO:0000256" key="10">
    <source>
        <dbReference type="SAM" id="SignalP"/>
    </source>
</evidence>
<comment type="subcellular location">
    <subcellularLocation>
        <location evidence="1 8">Cell outer membrane</location>
        <topology evidence="1 8">Multi-pass membrane protein</topology>
    </subcellularLocation>
</comment>
<dbReference type="Pfam" id="PF00593">
    <property type="entry name" value="TonB_dep_Rec_b-barrel"/>
    <property type="match status" value="1"/>
</dbReference>
<evidence type="ECO:0000259" key="11">
    <source>
        <dbReference type="Pfam" id="PF00593"/>
    </source>
</evidence>
<dbReference type="InterPro" id="IPR036942">
    <property type="entry name" value="Beta-barrel_TonB_sf"/>
</dbReference>
<evidence type="ECO:0000313" key="13">
    <source>
        <dbReference type="EMBL" id="PTU32392.1"/>
    </source>
</evidence>
<dbReference type="RefSeq" id="WP_107939586.1">
    <property type="nucleotide sequence ID" value="NZ_QANS01000002.1"/>
</dbReference>
<accession>A0A2T5MIJ1</accession>
<comment type="caution">
    <text evidence="13">The sequence shown here is derived from an EMBL/GenBank/DDBJ whole genome shotgun (WGS) entry which is preliminary data.</text>
</comment>
<dbReference type="PANTHER" id="PTHR30069:SF28">
    <property type="entry name" value="TONB-DEPENDENT RECEPTOR YNCD-RELATED"/>
    <property type="match status" value="1"/>
</dbReference>
<proteinExistence type="inferred from homology"/>
<evidence type="ECO:0000313" key="14">
    <source>
        <dbReference type="Proteomes" id="UP000244248"/>
    </source>
</evidence>
<dbReference type="Pfam" id="PF07715">
    <property type="entry name" value="Plug"/>
    <property type="match status" value="1"/>
</dbReference>
<dbReference type="InterPro" id="IPR000531">
    <property type="entry name" value="Beta-barrel_TonB"/>
</dbReference>
<dbReference type="EMBL" id="QANS01000002">
    <property type="protein sequence ID" value="PTU32392.1"/>
    <property type="molecule type" value="Genomic_DNA"/>
</dbReference>
<dbReference type="Gene3D" id="2.40.170.20">
    <property type="entry name" value="TonB-dependent receptor, beta-barrel domain"/>
    <property type="match status" value="1"/>
</dbReference>
<evidence type="ECO:0000256" key="2">
    <source>
        <dbReference type="ARBA" id="ARBA00022448"/>
    </source>
</evidence>
<evidence type="ECO:0000256" key="6">
    <source>
        <dbReference type="ARBA" id="ARBA00023136"/>
    </source>
</evidence>
<keyword evidence="10" id="KW-0732">Signal</keyword>
<gene>
    <name evidence="13" type="ORF">CJD38_07010</name>
</gene>
<dbReference type="PROSITE" id="PS52016">
    <property type="entry name" value="TONB_DEPENDENT_REC_3"/>
    <property type="match status" value="1"/>
</dbReference>
<protein>
    <submittedName>
        <fullName evidence="13">TonB-dependent receptor</fullName>
    </submittedName>
</protein>
<keyword evidence="3 8" id="KW-1134">Transmembrane beta strand</keyword>
<keyword evidence="5 9" id="KW-0798">TonB box</keyword>
<sequence>MNSLAKTFCATLALLPLQATYANHGDDTSAATPLPAVVVTGERNGSLTASSVAAQEKRLDETAGSVGFIDSTDYQNSYASNLRDVLGNSPGVLTGTRYGQEMRVSIRGSGLARGFHTRGLLILQDGIPTNLADGSGDYYQIDPLALRSTEIYKGGNGLAYGATTLGGAINFVTPTAYTAVAPALIRVEGGGYGSERVSGQASGVLGNADALINVTLSHNDGWRDHSRGDYGQFNSNVGYRISSNVETRFYGGVYIVNQLLPGSLTLGEVENDPRKATLAAKSGNQARDTRTQRIANRTSFKLENGQIDLDSWFIHKSLLHPIFQVIDENGSTYGFAPRYSSSFNLFGLRNDLYAGAQFFGGSNHSRRFFNVGGSSGAPSADAEQTSKNYETYFENRLFVTDKVALMTGAKLFKNLRDYDSQLPNKEASKTYNGFNPKLGVLWLPQQNVQIFADIARSQDVPDFTDLTQFQPPPAPPTAVFVPLAAQKAWTLEVGTRGKIDRLTWDFTLYSAQLRDEMLQFTAAVDAPATTFNADRTRHQGVELGLSYEAVRDNFVAGDHITIKQMWTLNDFSFKNDKTYGNNKIPGAPRNVLRTSIAYTQASGFYFTPTLDWVPQGAWADDKNTLRVHGYALLGLQTGMEWRNGISLFVDARNLADRRYVSDVSTVTAATFDLGTGKPTNAIFAPGDGRNVHAGLRYAF</sequence>
<organism evidence="13 14">
    <name type="scientific">Stenotrophobium rhamnosiphilum</name>
    <dbReference type="NCBI Taxonomy" id="2029166"/>
    <lineage>
        <taxon>Bacteria</taxon>
        <taxon>Pseudomonadati</taxon>
        <taxon>Pseudomonadota</taxon>
        <taxon>Gammaproteobacteria</taxon>
        <taxon>Nevskiales</taxon>
        <taxon>Nevskiaceae</taxon>
        <taxon>Stenotrophobium</taxon>
    </lineage>
</organism>
<dbReference type="InterPro" id="IPR039426">
    <property type="entry name" value="TonB-dep_rcpt-like"/>
</dbReference>
<feature type="signal peptide" evidence="10">
    <location>
        <begin position="1"/>
        <end position="21"/>
    </location>
</feature>
<evidence type="ECO:0000256" key="4">
    <source>
        <dbReference type="ARBA" id="ARBA00022692"/>
    </source>
</evidence>
<dbReference type="SUPFAM" id="SSF56935">
    <property type="entry name" value="Porins"/>
    <property type="match status" value="1"/>
</dbReference>
<evidence type="ECO:0000256" key="7">
    <source>
        <dbReference type="ARBA" id="ARBA00023237"/>
    </source>
</evidence>
<keyword evidence="6 8" id="KW-0472">Membrane</keyword>
<dbReference type="AlphaFoldDB" id="A0A2T5MIJ1"/>
<dbReference type="GO" id="GO:0015344">
    <property type="term" value="F:siderophore uptake transmembrane transporter activity"/>
    <property type="evidence" value="ECO:0007669"/>
    <property type="project" value="TreeGrafter"/>
</dbReference>
<dbReference type="Gene3D" id="2.170.130.10">
    <property type="entry name" value="TonB-dependent receptor, plug domain"/>
    <property type="match status" value="1"/>
</dbReference>
<dbReference type="Proteomes" id="UP000244248">
    <property type="component" value="Unassembled WGS sequence"/>
</dbReference>